<dbReference type="AlphaFoldDB" id="A0A4Z2GMR4"/>
<sequence>MAMKDQDVGHRGMVTSGHTITQQRGKANGLCPATPVIRGRGRGEGTALSLHVNLRRHFGGEMPQATGVASPPQCPPSPARRHLRVTHLAASQFFRPEQPGPDE</sequence>
<gene>
    <name evidence="2" type="ORF">EYF80_034966</name>
</gene>
<evidence type="ECO:0000313" key="3">
    <source>
        <dbReference type="Proteomes" id="UP000314294"/>
    </source>
</evidence>
<proteinExistence type="predicted"/>
<organism evidence="2 3">
    <name type="scientific">Liparis tanakae</name>
    <name type="common">Tanaka's snailfish</name>
    <dbReference type="NCBI Taxonomy" id="230148"/>
    <lineage>
        <taxon>Eukaryota</taxon>
        <taxon>Metazoa</taxon>
        <taxon>Chordata</taxon>
        <taxon>Craniata</taxon>
        <taxon>Vertebrata</taxon>
        <taxon>Euteleostomi</taxon>
        <taxon>Actinopterygii</taxon>
        <taxon>Neopterygii</taxon>
        <taxon>Teleostei</taxon>
        <taxon>Neoteleostei</taxon>
        <taxon>Acanthomorphata</taxon>
        <taxon>Eupercaria</taxon>
        <taxon>Perciformes</taxon>
        <taxon>Cottioidei</taxon>
        <taxon>Cottales</taxon>
        <taxon>Liparidae</taxon>
        <taxon>Liparis</taxon>
    </lineage>
</organism>
<feature type="compositionally biased region" description="Basic and acidic residues" evidence="1">
    <location>
        <begin position="1"/>
        <end position="10"/>
    </location>
</feature>
<feature type="region of interest" description="Disordered" evidence="1">
    <location>
        <begin position="1"/>
        <end position="43"/>
    </location>
</feature>
<comment type="caution">
    <text evidence="2">The sequence shown here is derived from an EMBL/GenBank/DDBJ whole genome shotgun (WGS) entry which is preliminary data.</text>
</comment>
<evidence type="ECO:0000256" key="1">
    <source>
        <dbReference type="SAM" id="MobiDB-lite"/>
    </source>
</evidence>
<keyword evidence="3" id="KW-1185">Reference proteome</keyword>
<dbReference type="Proteomes" id="UP000314294">
    <property type="component" value="Unassembled WGS sequence"/>
</dbReference>
<dbReference type="EMBL" id="SRLO01000473">
    <property type="protein sequence ID" value="TNN54847.1"/>
    <property type="molecule type" value="Genomic_DNA"/>
</dbReference>
<accession>A0A4Z2GMR4</accession>
<feature type="compositionally biased region" description="Polar residues" evidence="1">
    <location>
        <begin position="16"/>
        <end position="25"/>
    </location>
</feature>
<name>A0A4Z2GMR4_9TELE</name>
<protein>
    <submittedName>
        <fullName evidence="2">Uncharacterized protein</fullName>
    </submittedName>
</protein>
<evidence type="ECO:0000313" key="2">
    <source>
        <dbReference type="EMBL" id="TNN54847.1"/>
    </source>
</evidence>
<reference evidence="2 3" key="1">
    <citation type="submission" date="2019-03" db="EMBL/GenBank/DDBJ databases">
        <title>First draft genome of Liparis tanakae, snailfish: a comprehensive survey of snailfish specific genes.</title>
        <authorList>
            <person name="Kim W."/>
            <person name="Song I."/>
            <person name="Jeong J.-H."/>
            <person name="Kim D."/>
            <person name="Kim S."/>
            <person name="Ryu S."/>
            <person name="Song J.Y."/>
            <person name="Lee S.K."/>
        </authorList>
    </citation>
    <scope>NUCLEOTIDE SEQUENCE [LARGE SCALE GENOMIC DNA]</scope>
    <source>
        <tissue evidence="2">Muscle</tissue>
    </source>
</reference>